<dbReference type="InterPro" id="IPR011990">
    <property type="entry name" value="TPR-like_helical_dom_sf"/>
</dbReference>
<dbReference type="Gene3D" id="1.25.40.10">
    <property type="entry name" value="Tetratricopeptide repeat domain"/>
    <property type="match status" value="1"/>
</dbReference>
<dbReference type="EMBL" id="MU070062">
    <property type="protein sequence ID" value="KAF5830270.1"/>
    <property type="molecule type" value="Genomic_DNA"/>
</dbReference>
<evidence type="ECO:0000313" key="2">
    <source>
        <dbReference type="EMBL" id="KAF5830270.1"/>
    </source>
</evidence>
<organism evidence="2 3">
    <name type="scientific">Dunaliella salina</name>
    <name type="common">Green alga</name>
    <name type="synonym">Protococcus salinus</name>
    <dbReference type="NCBI Taxonomy" id="3046"/>
    <lineage>
        <taxon>Eukaryota</taxon>
        <taxon>Viridiplantae</taxon>
        <taxon>Chlorophyta</taxon>
        <taxon>core chlorophytes</taxon>
        <taxon>Chlorophyceae</taxon>
        <taxon>CS clade</taxon>
        <taxon>Chlamydomonadales</taxon>
        <taxon>Dunaliellaceae</taxon>
        <taxon>Dunaliella</taxon>
    </lineage>
</organism>
<feature type="non-terminal residue" evidence="2">
    <location>
        <position position="1"/>
    </location>
</feature>
<keyword evidence="3" id="KW-1185">Reference proteome</keyword>
<feature type="region of interest" description="Disordered" evidence="1">
    <location>
        <begin position="1"/>
        <end position="51"/>
    </location>
</feature>
<name>A0ABQ7G6N5_DUNSA</name>
<dbReference type="Proteomes" id="UP000815325">
    <property type="component" value="Unassembled WGS sequence"/>
</dbReference>
<dbReference type="PANTHER" id="PTHR44117:SF1">
    <property type="entry name" value="INTRAFLAGELLAR TRANSPORT PROTEIN 88 HOMOLOG"/>
    <property type="match status" value="1"/>
</dbReference>
<comment type="caution">
    <text evidence="2">The sequence shown here is derived from an EMBL/GenBank/DDBJ whole genome shotgun (WGS) entry which is preliminary data.</text>
</comment>
<protein>
    <submittedName>
        <fullName evidence="2">Uncharacterized protein</fullName>
    </submittedName>
</protein>
<reference evidence="2" key="1">
    <citation type="submission" date="2017-08" db="EMBL/GenBank/DDBJ databases">
        <authorList>
            <person name="Polle J.E."/>
            <person name="Barry K."/>
            <person name="Cushman J."/>
            <person name="Schmutz J."/>
            <person name="Tran D."/>
            <person name="Hathwaick L.T."/>
            <person name="Yim W.C."/>
            <person name="Jenkins J."/>
            <person name="Mckie-Krisberg Z.M."/>
            <person name="Prochnik S."/>
            <person name="Lindquist E."/>
            <person name="Dockter R.B."/>
            <person name="Adam C."/>
            <person name="Molina H."/>
            <person name="Bunkerborg J."/>
            <person name="Jin E."/>
            <person name="Buchheim M."/>
            <person name="Magnuson J."/>
        </authorList>
    </citation>
    <scope>NUCLEOTIDE SEQUENCE</scope>
    <source>
        <strain evidence="2">CCAP 19/18</strain>
    </source>
</reference>
<proteinExistence type="predicted"/>
<dbReference type="PANTHER" id="PTHR44117">
    <property type="entry name" value="INTRAFLAGELLAR TRANSPORT PROTEIN 88 HOMOLOG"/>
    <property type="match status" value="1"/>
</dbReference>
<evidence type="ECO:0000256" key="1">
    <source>
        <dbReference type="SAM" id="MobiDB-lite"/>
    </source>
</evidence>
<accession>A0ABQ7G6N5</accession>
<evidence type="ECO:0000313" key="3">
    <source>
        <dbReference type="Proteomes" id="UP000815325"/>
    </source>
</evidence>
<gene>
    <name evidence="2" type="ORF">DUNSADRAFT_14809</name>
</gene>
<sequence length="248" mass="27081">ARPMTSHRGAGFSSAPNKKWDPLSQHAGKSGGGLAGKALDRKGEISAEETAKEIEEKVHQLLEESAVAACSGDQTTGLEKAIEARKKERSLCKFRDLNNIGEFNNLDLTYAVDFNLAHMNHANKNYKEAIEQFTGGLAHEHIHNGKVKRFCLFPCLPSDVADKYAELALKSDRYNARAFVNKGCVLAEKAVEHLKMLNSLLPNDPGVLARLGAIHARVDDDAGALHFYQACFCDALIYVDGGMLLQCA</sequence>
<dbReference type="SUPFAM" id="SSF48452">
    <property type="entry name" value="TPR-like"/>
    <property type="match status" value="1"/>
</dbReference>
<feature type="compositionally biased region" description="Basic and acidic residues" evidence="1">
    <location>
        <begin position="38"/>
        <end position="51"/>
    </location>
</feature>